<feature type="transmembrane region" description="Helical" evidence="6">
    <location>
        <begin position="76"/>
        <end position="98"/>
    </location>
</feature>
<dbReference type="PANTHER" id="PTHR30482">
    <property type="entry name" value="HIGH-AFFINITY BRANCHED-CHAIN AMINO ACID TRANSPORT SYSTEM PERMEASE"/>
    <property type="match status" value="1"/>
</dbReference>
<evidence type="ECO:0000256" key="3">
    <source>
        <dbReference type="ARBA" id="ARBA00022692"/>
    </source>
</evidence>
<evidence type="ECO:0000256" key="2">
    <source>
        <dbReference type="ARBA" id="ARBA00022475"/>
    </source>
</evidence>
<keyword evidence="8" id="KW-1185">Reference proteome</keyword>
<evidence type="ECO:0000256" key="1">
    <source>
        <dbReference type="ARBA" id="ARBA00004651"/>
    </source>
</evidence>
<evidence type="ECO:0000256" key="6">
    <source>
        <dbReference type="SAM" id="Phobius"/>
    </source>
</evidence>
<keyword evidence="4 6" id="KW-1133">Transmembrane helix</keyword>
<feature type="transmembrane region" description="Helical" evidence="6">
    <location>
        <begin position="7"/>
        <end position="38"/>
    </location>
</feature>
<dbReference type="OrthoDB" id="9804361at2"/>
<keyword evidence="5 6" id="KW-0472">Membrane</keyword>
<comment type="caution">
    <text evidence="7">The sequence shown here is derived from an EMBL/GenBank/DDBJ whole genome shotgun (WGS) entry which is preliminary data.</text>
</comment>
<dbReference type="PANTHER" id="PTHR30482:SF17">
    <property type="entry name" value="ABC TRANSPORTER ATP-BINDING PROTEIN"/>
    <property type="match status" value="1"/>
</dbReference>
<dbReference type="AlphaFoldDB" id="A0A853H682"/>
<feature type="transmembrane region" description="Helical" evidence="6">
    <location>
        <begin position="241"/>
        <end position="265"/>
    </location>
</feature>
<dbReference type="GO" id="GO:0015658">
    <property type="term" value="F:branched-chain amino acid transmembrane transporter activity"/>
    <property type="evidence" value="ECO:0007669"/>
    <property type="project" value="InterPro"/>
</dbReference>
<reference evidence="7 8" key="1">
    <citation type="submission" date="2020-07" db="EMBL/GenBank/DDBJ databases">
        <title>Taxonomic revisions and descriptions of new bacterial species based on genomic comparisons in the high-G+C-content subgroup of the family Alcaligenaceae.</title>
        <authorList>
            <person name="Szabo A."/>
            <person name="Felfoldi T."/>
        </authorList>
    </citation>
    <scope>NUCLEOTIDE SEQUENCE [LARGE SCALE GENOMIC DNA]</scope>
    <source>
        <strain evidence="7 8">DSM 25667</strain>
    </source>
</reference>
<feature type="transmembrane region" description="Helical" evidence="6">
    <location>
        <begin position="50"/>
        <end position="69"/>
    </location>
</feature>
<dbReference type="Pfam" id="PF02653">
    <property type="entry name" value="BPD_transp_2"/>
    <property type="match status" value="1"/>
</dbReference>
<keyword evidence="3 6" id="KW-0812">Transmembrane</keyword>
<sequence length="307" mass="33123">MIYAIGIIGAVVALVTGYFVSWIITPIIIGITYAIAALGVSVMMRAGQVSFGHAMYACIAAYTVAFLARAYPGLDVVVLVLAGVLAAGIASMVIGVFVARYRGIFFGMLNLALSMVLFALLGKLYHITGGTDGLRIERPSILGMELERAPYEFVLLVVTLFIALLLAWWVQRYFRSGNGEALAAIKTNETRLEYLGFSAYSVMWRGYLISAIVVGFSGSMLALIQGLVTPEIGLWLRSGEYVFIAILGGAGHVIGAFLGALVFEAVKLVSTAYFPGLWQFILGLTLIIVIFLFPRGIVGELSKRIKL</sequence>
<accession>A0A853H682</accession>
<protein>
    <submittedName>
        <fullName evidence="7">Branched-chain amino acid ABC transporter permease</fullName>
    </submittedName>
</protein>
<dbReference type="Proteomes" id="UP000554144">
    <property type="component" value="Unassembled WGS sequence"/>
</dbReference>
<evidence type="ECO:0000256" key="5">
    <source>
        <dbReference type="ARBA" id="ARBA00023136"/>
    </source>
</evidence>
<dbReference type="InterPro" id="IPR043428">
    <property type="entry name" value="LivM-like"/>
</dbReference>
<gene>
    <name evidence="7" type="ORF">H0A62_08360</name>
</gene>
<evidence type="ECO:0000256" key="4">
    <source>
        <dbReference type="ARBA" id="ARBA00022989"/>
    </source>
</evidence>
<proteinExistence type="predicted"/>
<dbReference type="GO" id="GO:0005886">
    <property type="term" value="C:plasma membrane"/>
    <property type="evidence" value="ECO:0007669"/>
    <property type="project" value="UniProtKB-SubCell"/>
</dbReference>
<dbReference type="EMBL" id="JACCEV010000002">
    <property type="protein sequence ID" value="NYT85614.1"/>
    <property type="molecule type" value="Genomic_DNA"/>
</dbReference>
<dbReference type="RefSeq" id="WP_130039188.1">
    <property type="nucleotide sequence ID" value="NZ_JACCEV010000002.1"/>
</dbReference>
<evidence type="ECO:0000313" key="7">
    <source>
        <dbReference type="EMBL" id="NYT85614.1"/>
    </source>
</evidence>
<comment type="subcellular location">
    <subcellularLocation>
        <location evidence="1">Cell membrane</location>
        <topology evidence="1">Multi-pass membrane protein</topology>
    </subcellularLocation>
</comment>
<feature type="transmembrane region" description="Helical" evidence="6">
    <location>
        <begin position="277"/>
        <end position="298"/>
    </location>
</feature>
<name>A0A853H682_9BURK</name>
<feature type="transmembrane region" description="Helical" evidence="6">
    <location>
        <begin position="104"/>
        <end position="128"/>
    </location>
</feature>
<dbReference type="CDD" id="cd06581">
    <property type="entry name" value="TM_PBP1_LivM_like"/>
    <property type="match status" value="1"/>
</dbReference>
<dbReference type="InterPro" id="IPR001851">
    <property type="entry name" value="ABC_transp_permease"/>
</dbReference>
<feature type="transmembrane region" description="Helical" evidence="6">
    <location>
        <begin position="207"/>
        <end position="229"/>
    </location>
</feature>
<evidence type="ECO:0000313" key="8">
    <source>
        <dbReference type="Proteomes" id="UP000554144"/>
    </source>
</evidence>
<organism evidence="7 8">
    <name type="scientific">Pollutimonas harenae</name>
    <dbReference type="NCBI Taxonomy" id="657015"/>
    <lineage>
        <taxon>Bacteria</taxon>
        <taxon>Pseudomonadati</taxon>
        <taxon>Pseudomonadota</taxon>
        <taxon>Betaproteobacteria</taxon>
        <taxon>Burkholderiales</taxon>
        <taxon>Alcaligenaceae</taxon>
        <taxon>Pollutimonas</taxon>
    </lineage>
</organism>
<keyword evidence="2" id="KW-1003">Cell membrane</keyword>
<feature type="transmembrane region" description="Helical" evidence="6">
    <location>
        <begin position="149"/>
        <end position="170"/>
    </location>
</feature>